<evidence type="ECO:0000313" key="3">
    <source>
        <dbReference type="Proteomes" id="UP000251205"/>
    </source>
</evidence>
<dbReference type="EMBL" id="QMKK01000022">
    <property type="protein sequence ID" value="RAX42411.1"/>
    <property type="molecule type" value="Genomic_DNA"/>
</dbReference>
<organism evidence="2 3">
    <name type="scientific">Rhizobium tropici</name>
    <dbReference type="NCBI Taxonomy" id="398"/>
    <lineage>
        <taxon>Bacteria</taxon>
        <taxon>Pseudomonadati</taxon>
        <taxon>Pseudomonadota</taxon>
        <taxon>Alphaproteobacteria</taxon>
        <taxon>Hyphomicrobiales</taxon>
        <taxon>Rhizobiaceae</taxon>
        <taxon>Rhizobium/Agrobacterium group</taxon>
        <taxon>Rhizobium</taxon>
    </lineage>
</organism>
<evidence type="ECO:0000313" key="2">
    <source>
        <dbReference type="EMBL" id="RAX42411.1"/>
    </source>
</evidence>
<protein>
    <submittedName>
        <fullName evidence="2">Uncharacterized protein</fullName>
    </submittedName>
</protein>
<sequence>MVTVNINGAIVDMEDPCALWQALYAVKLKRLSGEQVQETEIRSPVGQRRLQVASSSMEDLDAELNRLQNECAKKNGKPRTRFAKGIRWGC</sequence>
<proteinExistence type="predicted"/>
<feature type="coiled-coil region" evidence="1">
    <location>
        <begin position="50"/>
        <end position="77"/>
    </location>
</feature>
<reference evidence="2 3" key="1">
    <citation type="submission" date="2018-06" db="EMBL/GenBank/DDBJ databases">
        <title>Whole Genome Sequence of an efficient microsymbiont, Rhizobium tropici.</title>
        <authorList>
            <person name="Srinivasan R."/>
            <person name="Singh H.V."/>
            <person name="Srivastava R."/>
            <person name="Kumari B."/>
            <person name="Radhakrishna A."/>
        </authorList>
    </citation>
    <scope>NUCLEOTIDE SEQUENCE [LARGE SCALE GENOMIC DNA]</scope>
    <source>
        <strain evidence="2 3">IGFRI Rhizo-19</strain>
    </source>
</reference>
<dbReference type="Proteomes" id="UP000251205">
    <property type="component" value="Unassembled WGS sequence"/>
</dbReference>
<evidence type="ECO:0000256" key="1">
    <source>
        <dbReference type="SAM" id="Coils"/>
    </source>
</evidence>
<keyword evidence="1" id="KW-0175">Coiled coil</keyword>
<dbReference type="OrthoDB" id="7918661at2"/>
<accession>A0A329YEP6</accession>
<comment type="caution">
    <text evidence="2">The sequence shown here is derived from an EMBL/GenBank/DDBJ whole genome shotgun (WGS) entry which is preliminary data.</text>
</comment>
<dbReference type="AlphaFoldDB" id="A0A329YEP6"/>
<dbReference type="RefSeq" id="WP_112340897.1">
    <property type="nucleotide sequence ID" value="NZ_QMKK01000022.1"/>
</dbReference>
<gene>
    <name evidence="2" type="ORF">DQ393_06095</name>
</gene>
<name>A0A329YEP6_RHITR</name>